<name>A0A0C1JXX8_9BACT</name>
<dbReference type="AlphaFoldDB" id="A0A0C1JXX8"/>
<feature type="transmembrane region" description="Helical" evidence="1">
    <location>
        <begin position="116"/>
        <end position="136"/>
    </location>
</feature>
<evidence type="ECO:0000313" key="2">
    <source>
        <dbReference type="EMBL" id="KIC72052.1"/>
    </source>
</evidence>
<dbReference type="RefSeq" id="WP_011175475.1">
    <property type="nucleotide sequence ID" value="NZ_JSAN01000064.1"/>
</dbReference>
<proteinExistence type="predicted"/>
<evidence type="ECO:0000256" key="1">
    <source>
        <dbReference type="SAM" id="Phobius"/>
    </source>
</evidence>
<dbReference type="Proteomes" id="UP000031465">
    <property type="component" value="Unassembled WGS sequence"/>
</dbReference>
<dbReference type="PATRIC" id="fig|362787.3.peg.1001"/>
<dbReference type="EMBL" id="JSAN01000064">
    <property type="protein sequence ID" value="KIC72052.1"/>
    <property type="molecule type" value="Genomic_DNA"/>
</dbReference>
<protein>
    <submittedName>
        <fullName evidence="2">Uncharacterized protein</fullName>
    </submittedName>
</protein>
<feature type="transmembrane region" description="Helical" evidence="1">
    <location>
        <begin position="89"/>
        <end position="110"/>
    </location>
</feature>
<evidence type="ECO:0000313" key="3">
    <source>
        <dbReference type="Proteomes" id="UP000031465"/>
    </source>
</evidence>
<feature type="transmembrane region" description="Helical" evidence="1">
    <location>
        <begin position="47"/>
        <end position="68"/>
    </location>
</feature>
<reference evidence="2 3" key="1">
    <citation type="journal article" date="2014" name="Mol. Biol. Evol.">
        <title>Massive expansion of Ubiquitination-related gene families within the Chlamydiae.</title>
        <authorList>
            <person name="Domman D."/>
            <person name="Collingro A."/>
            <person name="Lagkouvardos I."/>
            <person name="Gehre L."/>
            <person name="Weinmaier T."/>
            <person name="Rattei T."/>
            <person name="Subtil A."/>
            <person name="Horn M."/>
        </authorList>
    </citation>
    <scope>NUCLEOTIDE SEQUENCE [LARGE SCALE GENOMIC DNA]</scope>
    <source>
        <strain evidence="2 3">EI2</strain>
    </source>
</reference>
<keyword evidence="1" id="KW-0812">Transmembrane</keyword>
<organism evidence="2 3">
    <name type="scientific">Candidatus Protochlamydia amoebophila</name>
    <dbReference type="NCBI Taxonomy" id="362787"/>
    <lineage>
        <taxon>Bacteria</taxon>
        <taxon>Pseudomonadati</taxon>
        <taxon>Chlamydiota</taxon>
        <taxon>Chlamydiia</taxon>
        <taxon>Parachlamydiales</taxon>
        <taxon>Parachlamydiaceae</taxon>
        <taxon>Candidatus Protochlamydia</taxon>
    </lineage>
</organism>
<keyword evidence="1" id="KW-0472">Membrane</keyword>
<sequence>MNFNISFDFLDGFCQNSLKDRTKHPTFFKDHLISFVSQTSKYTRNNYLPILATIITSIATTELVLFVSRSISRFSQFYPDRLMETEKNVVAFLTFPILGGMIIGLNYAVFQALRLPLSPLVSTAVSAATIGIYLLIKTKFLTLY</sequence>
<gene>
    <name evidence="2" type="ORF">DB44_CR00040</name>
</gene>
<accession>A0A0C1JXX8</accession>
<comment type="caution">
    <text evidence="2">The sequence shown here is derived from an EMBL/GenBank/DDBJ whole genome shotgun (WGS) entry which is preliminary data.</text>
</comment>
<keyword evidence="1" id="KW-1133">Transmembrane helix</keyword>